<dbReference type="GO" id="GO:0016702">
    <property type="term" value="F:oxidoreductase activity, acting on single donors with incorporation of molecular oxygen, incorporation of two atoms of oxygen"/>
    <property type="evidence" value="ECO:0007669"/>
    <property type="project" value="UniProtKB-ARBA"/>
</dbReference>
<dbReference type="AlphaFoldDB" id="R4X8N3"/>
<keyword evidence="4" id="KW-0862">Zinc</keyword>
<dbReference type="Gene3D" id="3.40.830.10">
    <property type="entry name" value="LigB-like"/>
    <property type="match status" value="1"/>
</dbReference>
<dbReference type="GO" id="GO:0008270">
    <property type="term" value="F:zinc ion binding"/>
    <property type="evidence" value="ECO:0007669"/>
    <property type="project" value="InterPro"/>
</dbReference>
<protein>
    <submittedName>
        <fullName evidence="7">4,5-DOPA dioxygenase extradiol-like protein</fullName>
    </submittedName>
</protein>
<comment type="caution">
    <text evidence="7">The sequence shown here is derived from an EMBL/GenBank/DDBJ whole genome shotgun (WGS) entry which is preliminary data.</text>
</comment>
<dbReference type="STRING" id="1097556.R4X8N3"/>
<accession>R4X8N3</accession>
<dbReference type="OrthoDB" id="7396853at2759"/>
<name>R4X8N3_TAPDE</name>
<dbReference type="VEuPathDB" id="FungiDB:TAPDE_001904"/>
<dbReference type="PANTHER" id="PTHR30096:SF0">
    <property type="entry name" value="4,5-DOPA DIOXYGENASE EXTRADIOL-LIKE PROTEIN"/>
    <property type="match status" value="1"/>
</dbReference>
<evidence type="ECO:0000256" key="2">
    <source>
        <dbReference type="ARBA" id="ARBA00007581"/>
    </source>
</evidence>
<keyword evidence="3" id="KW-0479">Metal-binding</keyword>
<dbReference type="InterPro" id="IPR014436">
    <property type="entry name" value="Extradiol_dOase_DODA"/>
</dbReference>
<keyword evidence="5" id="KW-0560">Oxidoreductase</keyword>
<reference evidence="7 8" key="1">
    <citation type="journal article" date="2013" name="MBio">
        <title>Genome sequencing of the plant pathogen Taphrina deformans, the causal agent of peach leaf curl.</title>
        <authorList>
            <person name="Cisse O.H."/>
            <person name="Almeida J.M.G.C.F."/>
            <person name="Fonseca A."/>
            <person name="Kumar A.A."/>
            <person name="Salojaervi J."/>
            <person name="Overmyer K."/>
            <person name="Hauser P.M."/>
            <person name="Pagni M."/>
        </authorList>
    </citation>
    <scope>NUCLEOTIDE SEQUENCE [LARGE SCALE GENOMIC DNA]</scope>
    <source>
        <strain evidence="8">PYCC 5710 / ATCC 11124 / CBS 356.35 / IMI 108563 / JCM 9778 / NBRC 8474</strain>
    </source>
</reference>
<proteinExistence type="inferred from homology"/>
<dbReference type="Proteomes" id="UP000013776">
    <property type="component" value="Unassembled WGS sequence"/>
</dbReference>
<dbReference type="PIRSF" id="PIRSF006157">
    <property type="entry name" value="Doxgns_DODA"/>
    <property type="match status" value="1"/>
</dbReference>
<evidence type="ECO:0000256" key="3">
    <source>
        <dbReference type="ARBA" id="ARBA00022723"/>
    </source>
</evidence>
<dbReference type="EMBL" id="CAHR02000066">
    <property type="protein sequence ID" value="CCG81994.1"/>
    <property type="molecule type" value="Genomic_DNA"/>
</dbReference>
<sequence length="302" mass="32681">MVTPSTKIDATAGLSQLPAFKSGSRIPSFFFAHGTPALMKESGRSISPDFPGAHDGPHADFLRAFGPYLLRTYAPKAIVVISAHWETEKGDPIQIAQNTEAWQTENLYYDYYGFADAMYNLKFASRGDAGIAGRVKELLDGSGIPNETLINKRGLDHGCFIPFKLMFGDACPVPIVEVSQYTDLEENFRLGESLAQLSREGVLVLAGGLTIHTFRDFAAFSPSTAKDGYKDFEAHLKRAVVLEPGSARLAGIREATKHEYYRLAHPAIEHFTPIAVAAGAGMDGGARVLSDLHGTISVAFGV</sequence>
<dbReference type="Pfam" id="PF02900">
    <property type="entry name" value="LigB"/>
    <property type="match status" value="1"/>
</dbReference>
<comment type="cofactor">
    <cofactor evidence="1">
        <name>Zn(2+)</name>
        <dbReference type="ChEBI" id="CHEBI:29105"/>
    </cofactor>
</comment>
<comment type="similarity">
    <text evidence="2">Belongs to the DODA-type extradiol aromatic ring-opening dioxygenase family.</text>
</comment>
<evidence type="ECO:0000256" key="5">
    <source>
        <dbReference type="ARBA" id="ARBA00023002"/>
    </source>
</evidence>
<keyword evidence="8" id="KW-1185">Reference proteome</keyword>
<dbReference type="GO" id="GO:0008198">
    <property type="term" value="F:ferrous iron binding"/>
    <property type="evidence" value="ECO:0007669"/>
    <property type="project" value="InterPro"/>
</dbReference>
<feature type="domain" description="Extradiol ring-cleavage dioxygenase class III enzyme subunit B" evidence="6">
    <location>
        <begin position="30"/>
        <end position="288"/>
    </location>
</feature>
<dbReference type="eggNOG" id="ENOG502QS66">
    <property type="taxonomic scope" value="Eukaryota"/>
</dbReference>
<evidence type="ECO:0000256" key="1">
    <source>
        <dbReference type="ARBA" id="ARBA00001947"/>
    </source>
</evidence>
<gene>
    <name evidence="7" type="ORF">TAPDE_001904</name>
</gene>
<organism evidence="7 8">
    <name type="scientific">Taphrina deformans (strain PYCC 5710 / ATCC 11124 / CBS 356.35 / IMI 108563 / JCM 9778 / NBRC 8474)</name>
    <name type="common">Peach leaf curl fungus</name>
    <name type="synonym">Lalaria deformans</name>
    <dbReference type="NCBI Taxonomy" id="1097556"/>
    <lineage>
        <taxon>Eukaryota</taxon>
        <taxon>Fungi</taxon>
        <taxon>Dikarya</taxon>
        <taxon>Ascomycota</taxon>
        <taxon>Taphrinomycotina</taxon>
        <taxon>Taphrinomycetes</taxon>
        <taxon>Taphrinales</taxon>
        <taxon>Taphrinaceae</taxon>
        <taxon>Taphrina</taxon>
    </lineage>
</organism>
<dbReference type="CDD" id="cd07363">
    <property type="entry name" value="45_DOPA_Dioxygenase"/>
    <property type="match status" value="1"/>
</dbReference>
<dbReference type="SUPFAM" id="SSF53213">
    <property type="entry name" value="LigB-like"/>
    <property type="match status" value="1"/>
</dbReference>
<evidence type="ECO:0000313" key="7">
    <source>
        <dbReference type="EMBL" id="CCG81994.1"/>
    </source>
</evidence>
<dbReference type="PANTHER" id="PTHR30096">
    <property type="entry name" value="4,5-DOPA DIOXYGENASE EXTRADIOL-LIKE PROTEIN"/>
    <property type="match status" value="1"/>
</dbReference>
<dbReference type="InterPro" id="IPR004183">
    <property type="entry name" value="Xdiol_dOase_suB"/>
</dbReference>
<evidence type="ECO:0000256" key="4">
    <source>
        <dbReference type="ARBA" id="ARBA00022833"/>
    </source>
</evidence>
<evidence type="ECO:0000259" key="6">
    <source>
        <dbReference type="Pfam" id="PF02900"/>
    </source>
</evidence>
<evidence type="ECO:0000313" key="8">
    <source>
        <dbReference type="Proteomes" id="UP000013776"/>
    </source>
</evidence>